<evidence type="ECO:0000313" key="2">
    <source>
        <dbReference type="EMBL" id="CAF4143526.1"/>
    </source>
</evidence>
<dbReference type="InterPro" id="IPR026082">
    <property type="entry name" value="ABCA"/>
</dbReference>
<dbReference type="PANTHER" id="PTHR19229:SF250">
    <property type="entry name" value="ABC TRANSPORTER DOMAIN-CONTAINING PROTEIN-RELATED"/>
    <property type="match status" value="1"/>
</dbReference>
<dbReference type="PANTHER" id="PTHR19229">
    <property type="entry name" value="ATP-BINDING CASSETTE TRANSPORTER SUBFAMILY A ABCA"/>
    <property type="match status" value="1"/>
</dbReference>
<name>A0A8S2R7B9_9BILA</name>
<comment type="caution">
    <text evidence="2">The sequence shown here is derived from an EMBL/GenBank/DDBJ whole genome shotgun (WGS) entry which is preliminary data.</text>
</comment>
<evidence type="ECO:0000259" key="1">
    <source>
        <dbReference type="Pfam" id="PF23321"/>
    </source>
</evidence>
<organism evidence="2 3">
    <name type="scientific">Rotaria magnacalcarata</name>
    <dbReference type="NCBI Taxonomy" id="392030"/>
    <lineage>
        <taxon>Eukaryota</taxon>
        <taxon>Metazoa</taxon>
        <taxon>Spiralia</taxon>
        <taxon>Gnathifera</taxon>
        <taxon>Rotifera</taxon>
        <taxon>Eurotatoria</taxon>
        <taxon>Bdelloidea</taxon>
        <taxon>Philodinida</taxon>
        <taxon>Philodinidae</taxon>
        <taxon>Rotaria</taxon>
    </lineage>
</organism>
<protein>
    <recommendedName>
        <fullName evidence="1">ABCA1-4-like C-terminal R2 regulatory domain-containing protein</fullName>
    </recommendedName>
</protein>
<dbReference type="GO" id="GO:0140359">
    <property type="term" value="F:ABC-type transporter activity"/>
    <property type="evidence" value="ECO:0007669"/>
    <property type="project" value="InterPro"/>
</dbReference>
<dbReference type="GO" id="GO:0016020">
    <property type="term" value="C:membrane"/>
    <property type="evidence" value="ECO:0007669"/>
    <property type="project" value="InterPro"/>
</dbReference>
<dbReference type="AlphaFoldDB" id="A0A8S2R7B9"/>
<dbReference type="Proteomes" id="UP000681720">
    <property type="component" value="Unassembled WGS sequence"/>
</dbReference>
<reference evidence="2" key="1">
    <citation type="submission" date="2021-02" db="EMBL/GenBank/DDBJ databases">
        <authorList>
            <person name="Nowell W R."/>
        </authorList>
    </citation>
    <scope>NUCLEOTIDE SEQUENCE</scope>
</reference>
<dbReference type="GO" id="GO:0005319">
    <property type="term" value="F:lipid transporter activity"/>
    <property type="evidence" value="ECO:0007669"/>
    <property type="project" value="TreeGrafter"/>
</dbReference>
<dbReference type="InterPro" id="IPR056264">
    <property type="entry name" value="R2_ABCA1-4-like"/>
</dbReference>
<dbReference type="Pfam" id="PF23321">
    <property type="entry name" value="R1_ABCA1"/>
    <property type="match status" value="1"/>
</dbReference>
<accession>A0A8S2R7B9</accession>
<feature type="domain" description="ABCA1-4-like C-terminal R2 regulatory" evidence="1">
    <location>
        <begin position="2"/>
        <end position="47"/>
    </location>
</feature>
<dbReference type="EMBL" id="CAJOBJ010009655">
    <property type="protein sequence ID" value="CAF4143526.1"/>
    <property type="molecule type" value="Genomic_DNA"/>
</dbReference>
<evidence type="ECO:0000313" key="3">
    <source>
        <dbReference type="Proteomes" id="UP000681720"/>
    </source>
</evidence>
<proteinExistence type="predicted"/>
<feature type="non-terminal residue" evidence="2">
    <location>
        <position position="1"/>
    </location>
</feature>
<gene>
    <name evidence="2" type="ORF">GIL414_LOCUS19141</name>
</gene>
<sequence length="86" mass="10237">ANSELKEAYEGFVHIHIDQVNVSLAQLFRIIESCKETHSIENYTVSQTTLEQVFLNFARSQLDPDELRRRMREEGSFRQRWITRSH</sequence>